<feature type="transmembrane region" description="Helical" evidence="1">
    <location>
        <begin position="41"/>
        <end position="58"/>
    </location>
</feature>
<keyword evidence="1" id="KW-0472">Membrane</keyword>
<dbReference type="Pfam" id="PF13346">
    <property type="entry name" value="ABC2_membrane_5"/>
    <property type="match status" value="1"/>
</dbReference>
<feature type="transmembrane region" description="Helical" evidence="1">
    <location>
        <begin position="20"/>
        <end position="35"/>
    </location>
</feature>
<feature type="transmembrane region" description="Helical" evidence="1">
    <location>
        <begin position="119"/>
        <end position="142"/>
    </location>
</feature>
<organism evidence="2 5">
    <name type="scientific">Clostridium botulinum</name>
    <dbReference type="NCBI Taxonomy" id="1491"/>
    <lineage>
        <taxon>Bacteria</taxon>
        <taxon>Bacillati</taxon>
        <taxon>Bacillota</taxon>
        <taxon>Clostridia</taxon>
        <taxon>Eubacteriales</taxon>
        <taxon>Clostridiaceae</taxon>
        <taxon>Clostridium</taxon>
    </lineage>
</organism>
<keyword evidence="1" id="KW-0812">Transmembrane</keyword>
<feature type="transmembrane region" description="Helical" evidence="1">
    <location>
        <begin position="149"/>
        <end position="172"/>
    </location>
</feature>
<sequence length="208" mass="23579">MKNIINLVKLQYSSIYSIKKYLYTIISIALIMTVFDRNFIMFASGMVTMGLIYSTAFYEEKSKMNYLIYSLPVKPKDFVLAKYIYGFLNTLLVMLLSGILFMVLNILNIGRFTQLTFGSISLSTFFIGFIITILVLPFALILGFEKGRLIIVFLVVLPICFAQSLIQCIGSININPTITLIAITLFVIISTVLSYMITSNLYIKKDIN</sequence>
<reference evidence="4 5" key="1">
    <citation type="submission" date="2019-04" db="EMBL/GenBank/DDBJ databases">
        <title>Genome sequencing of Clostridium botulinum Groups I-IV and Clostridium butyricum.</title>
        <authorList>
            <person name="Brunt J."/>
            <person name="Van Vliet A.H.M."/>
            <person name="Stringer S.C."/>
            <person name="Carter A.T."/>
            <person name="Peck M.W."/>
        </authorList>
    </citation>
    <scope>NUCLEOTIDE SEQUENCE [LARGE SCALE GENOMIC DNA]</scope>
    <source>
        <strain evidence="2 5">1605</strain>
        <strain evidence="3 4">CB-K-33E</strain>
    </source>
</reference>
<evidence type="ECO:0000313" key="3">
    <source>
        <dbReference type="EMBL" id="NFN36167.1"/>
    </source>
</evidence>
<dbReference type="RefSeq" id="WP_053341996.1">
    <property type="nucleotide sequence ID" value="NZ_LFOM01000001.1"/>
</dbReference>
<proteinExistence type="predicted"/>
<dbReference type="AlphaFoldDB" id="A0A0L9YA53"/>
<dbReference type="EMBL" id="SWVK01000020">
    <property type="protein sequence ID" value="NFN36167.1"/>
    <property type="molecule type" value="Genomic_DNA"/>
</dbReference>
<evidence type="ECO:0000313" key="5">
    <source>
        <dbReference type="Proteomes" id="UP000476820"/>
    </source>
</evidence>
<feature type="transmembrane region" description="Helical" evidence="1">
    <location>
        <begin position="178"/>
        <end position="203"/>
    </location>
</feature>
<dbReference type="Proteomes" id="UP000476820">
    <property type="component" value="Unassembled WGS sequence"/>
</dbReference>
<dbReference type="Proteomes" id="UP000473681">
    <property type="component" value="Unassembled WGS sequence"/>
</dbReference>
<name>A0A0L9YA53_CLOBO</name>
<gene>
    <name evidence="2" type="ORF">FC774_06930</name>
    <name evidence="3" type="ORF">FDB51_13805</name>
</gene>
<evidence type="ECO:0000313" key="4">
    <source>
        <dbReference type="Proteomes" id="UP000473681"/>
    </source>
</evidence>
<accession>A0A0L9YA53</accession>
<dbReference type="OrthoDB" id="1905704at2"/>
<dbReference type="InterPro" id="IPR025699">
    <property type="entry name" value="ABC2_memb-like"/>
</dbReference>
<comment type="caution">
    <text evidence="2">The sequence shown here is derived from an EMBL/GenBank/DDBJ whole genome shotgun (WGS) entry which is preliminary data.</text>
</comment>
<protein>
    <submittedName>
        <fullName evidence="2">ABC-2 transporter permease</fullName>
    </submittedName>
</protein>
<dbReference type="EMBL" id="SWOV01000014">
    <property type="protein sequence ID" value="NFF87606.1"/>
    <property type="molecule type" value="Genomic_DNA"/>
</dbReference>
<evidence type="ECO:0000256" key="1">
    <source>
        <dbReference type="SAM" id="Phobius"/>
    </source>
</evidence>
<feature type="transmembrane region" description="Helical" evidence="1">
    <location>
        <begin position="79"/>
        <end position="107"/>
    </location>
</feature>
<evidence type="ECO:0000313" key="2">
    <source>
        <dbReference type="EMBL" id="NFF87606.1"/>
    </source>
</evidence>
<keyword evidence="1" id="KW-1133">Transmembrane helix</keyword>